<feature type="region of interest" description="Disordered" evidence="3">
    <location>
        <begin position="1"/>
        <end position="23"/>
    </location>
</feature>
<dbReference type="PANTHER" id="PTHR43172">
    <property type="entry name" value="ADENYLOSUCCINATE LYASE"/>
    <property type="match status" value="1"/>
</dbReference>
<dbReference type="Pfam" id="PF10397">
    <property type="entry name" value="ADSL_C"/>
    <property type="match status" value="1"/>
</dbReference>
<feature type="domain" description="Adenylosuccinate lyase C-terminal" evidence="4">
    <location>
        <begin position="408"/>
        <end position="487"/>
    </location>
</feature>
<evidence type="ECO:0000259" key="4">
    <source>
        <dbReference type="SMART" id="SM00998"/>
    </source>
</evidence>
<dbReference type="RefSeq" id="WP_425586709.1">
    <property type="nucleotide sequence ID" value="NZ_BAAAVM010000038.1"/>
</dbReference>
<dbReference type="InterPro" id="IPR000362">
    <property type="entry name" value="Fumarate_lyase_fam"/>
</dbReference>
<comment type="similarity">
    <text evidence="2">Belongs to the class-II fumarase/aspartase family.</text>
</comment>
<accession>A0ABP6NBT2</accession>
<evidence type="ECO:0000256" key="3">
    <source>
        <dbReference type="SAM" id="MobiDB-lite"/>
    </source>
</evidence>
<dbReference type="Proteomes" id="UP001500893">
    <property type="component" value="Unassembled WGS sequence"/>
</dbReference>
<comment type="caution">
    <text evidence="5">The sequence shown here is derived from an EMBL/GenBank/DDBJ whole genome shotgun (WGS) entry which is preliminary data.</text>
</comment>
<proteinExistence type="inferred from homology"/>
<dbReference type="NCBIfam" id="TIGR02426">
    <property type="entry name" value="protocat_pcaB"/>
    <property type="match status" value="1"/>
</dbReference>
<dbReference type="Gene3D" id="1.10.40.30">
    <property type="entry name" value="Fumarase/aspartase (C-terminal domain)"/>
    <property type="match status" value="1"/>
</dbReference>
<dbReference type="InterPro" id="IPR019468">
    <property type="entry name" value="AdenyloSucc_lyase_C"/>
</dbReference>
<evidence type="ECO:0000313" key="5">
    <source>
        <dbReference type="EMBL" id="GAA3143062.1"/>
    </source>
</evidence>
<dbReference type="Pfam" id="PF00206">
    <property type="entry name" value="Lyase_1"/>
    <property type="match status" value="1"/>
</dbReference>
<organism evidence="5 6">
    <name type="scientific">Streptomyces rameus</name>
    <dbReference type="NCBI Taxonomy" id="68261"/>
    <lineage>
        <taxon>Bacteria</taxon>
        <taxon>Bacillati</taxon>
        <taxon>Actinomycetota</taxon>
        <taxon>Actinomycetes</taxon>
        <taxon>Kitasatosporales</taxon>
        <taxon>Streptomycetaceae</taxon>
        <taxon>Streptomyces</taxon>
    </lineage>
</organism>
<evidence type="ECO:0000256" key="2">
    <source>
        <dbReference type="ARBA" id="ARBA00034772"/>
    </source>
</evidence>
<gene>
    <name evidence="5" type="primary">pcaB_1</name>
    <name evidence="5" type="ORF">GCM10010521_32290</name>
</gene>
<evidence type="ECO:0000313" key="6">
    <source>
        <dbReference type="Proteomes" id="UP001500893"/>
    </source>
</evidence>
<dbReference type="CDD" id="cd01597">
    <property type="entry name" value="pCLME"/>
    <property type="match status" value="1"/>
</dbReference>
<reference evidence="6" key="1">
    <citation type="journal article" date="2019" name="Int. J. Syst. Evol. Microbiol.">
        <title>The Global Catalogue of Microorganisms (GCM) 10K type strain sequencing project: providing services to taxonomists for standard genome sequencing and annotation.</title>
        <authorList>
            <consortium name="The Broad Institute Genomics Platform"/>
            <consortium name="The Broad Institute Genome Sequencing Center for Infectious Disease"/>
            <person name="Wu L."/>
            <person name="Ma J."/>
        </authorList>
    </citation>
    <scope>NUCLEOTIDE SEQUENCE [LARGE SCALE GENOMIC DNA]</scope>
    <source>
        <strain evidence="6">JCM 11574</strain>
    </source>
</reference>
<dbReference type="InterPro" id="IPR012789">
    <property type="entry name" value="Protocat_PcaB-like"/>
</dbReference>
<sequence>MNTDRRPPAATSSPGAASYAEPAANADPAFADTGLLSPVRAGCPAETATSDGACLQALLDAEAGLARAQARLGTVPERAAVVITSAARAERFDARSLALAARAAANPVVALVRALAEAVAGQDPDAAHFVHQGSTSQDVLDTGLMLVAARTTELILADLARTADALAALAERHRDTPMAARTLGQHAVPTTFGLKAAGWLQGVLDAAERLRRVRADGLPVQLGGAAGTMAGYLEYAHVVAGLTPDGLDRYARRLPVAYAAELGLAEPSVPWHTVRTPLADLASALTATGVALGTFAADVQLLSRTETAEVSEPGAEGRGASSAMPHKRNPALAALIRSVAYQLPGLTSTLAHAAVMDDERPAGAWHAEWEPLRAALRLTGGAAHTAAELAEGLCVRADRMHANLGLTHGLVVSERLAAALSPDLGRAGAKAVVSAASARAVAEGRHLADVLAEAPELGGRRDADALYALCAPEHYTGASGLLVDRVLARHRDSRPAARG</sequence>
<dbReference type="Gene3D" id="1.10.275.10">
    <property type="entry name" value="Fumarase/aspartase (N-terminal domain)"/>
    <property type="match status" value="1"/>
</dbReference>
<feature type="region of interest" description="Disordered" evidence="3">
    <location>
        <begin position="306"/>
        <end position="326"/>
    </location>
</feature>
<name>A0ABP6NBT2_9ACTN</name>
<keyword evidence="6" id="KW-1185">Reference proteome</keyword>
<evidence type="ECO:0000256" key="1">
    <source>
        <dbReference type="ARBA" id="ARBA00023239"/>
    </source>
</evidence>
<feature type="compositionally biased region" description="Low complexity" evidence="3">
    <location>
        <begin position="8"/>
        <end position="23"/>
    </location>
</feature>
<dbReference type="PANTHER" id="PTHR43172:SF2">
    <property type="entry name" value="ADENYLOSUCCINATE LYASE C-TERMINAL DOMAIN-CONTAINING PROTEIN"/>
    <property type="match status" value="1"/>
</dbReference>
<dbReference type="InterPro" id="IPR022761">
    <property type="entry name" value="Fumarate_lyase_N"/>
</dbReference>
<dbReference type="EMBL" id="BAAAVM010000038">
    <property type="protein sequence ID" value="GAA3143062.1"/>
    <property type="molecule type" value="Genomic_DNA"/>
</dbReference>
<dbReference type="PRINTS" id="PR00149">
    <property type="entry name" value="FUMRATELYASE"/>
</dbReference>
<dbReference type="InterPro" id="IPR008948">
    <property type="entry name" value="L-Aspartase-like"/>
</dbReference>
<protein>
    <submittedName>
        <fullName evidence="5">3-carboxy-cis,cis-muconate cycloisomerase</fullName>
    </submittedName>
</protein>
<keyword evidence="1" id="KW-0456">Lyase</keyword>
<dbReference type="Gene3D" id="1.20.200.10">
    <property type="entry name" value="Fumarase/aspartase (Central domain)"/>
    <property type="match status" value="1"/>
</dbReference>
<dbReference type="SUPFAM" id="SSF48557">
    <property type="entry name" value="L-aspartase-like"/>
    <property type="match status" value="1"/>
</dbReference>
<dbReference type="InterPro" id="IPR024083">
    <property type="entry name" value="Fumarase/histidase_N"/>
</dbReference>
<dbReference type="SMART" id="SM00998">
    <property type="entry name" value="ADSL_C"/>
    <property type="match status" value="1"/>
</dbReference>